<name>A0ABU5HBE2_9BACT</name>
<feature type="active site" evidence="4 5">
    <location>
        <position position="162"/>
    </location>
</feature>
<evidence type="ECO:0000259" key="6">
    <source>
        <dbReference type="SMART" id="SM00859"/>
    </source>
</evidence>
<organism evidence="7 8">
    <name type="scientific">Hyalangium rubrum</name>
    <dbReference type="NCBI Taxonomy" id="3103134"/>
    <lineage>
        <taxon>Bacteria</taxon>
        <taxon>Pseudomonadati</taxon>
        <taxon>Myxococcota</taxon>
        <taxon>Myxococcia</taxon>
        <taxon>Myxococcales</taxon>
        <taxon>Cystobacterineae</taxon>
        <taxon>Archangiaceae</taxon>
        <taxon>Hyalangium</taxon>
    </lineage>
</organism>
<evidence type="ECO:0000256" key="5">
    <source>
        <dbReference type="PROSITE-ProRule" id="PRU10010"/>
    </source>
</evidence>
<dbReference type="HAMAP" id="MF_00150">
    <property type="entry name" value="ArgC_type1"/>
    <property type="match status" value="1"/>
</dbReference>
<reference evidence="7 8" key="1">
    <citation type="submission" date="2023-12" db="EMBL/GenBank/DDBJ databases">
        <title>the genome sequence of Hyalangium sp. s54d21.</title>
        <authorList>
            <person name="Zhang X."/>
        </authorList>
    </citation>
    <scope>NUCLEOTIDE SEQUENCE [LARGE SCALE GENOMIC DNA]</scope>
    <source>
        <strain evidence="8">s54d21</strain>
    </source>
</reference>
<keyword evidence="4" id="KW-0055">Arginine biosynthesis</keyword>
<keyword evidence="2 4" id="KW-0521">NADP</keyword>
<gene>
    <name evidence="4 7" type="primary">argC</name>
    <name evidence="7" type="ORF">SYV04_29570</name>
</gene>
<comment type="function">
    <text evidence="4">Catalyzes the NADPH-dependent reduction of N-acetyl-5-glutamyl phosphate to yield N-acetyl-L-glutamate 5-semialdehyde.</text>
</comment>
<keyword evidence="1 4" id="KW-0028">Amino-acid biosynthesis</keyword>
<comment type="catalytic activity">
    <reaction evidence="4">
        <text>N-acetyl-L-glutamate 5-semialdehyde + phosphate + NADP(+) = N-acetyl-L-glutamyl 5-phosphate + NADPH + H(+)</text>
        <dbReference type="Rhea" id="RHEA:21588"/>
        <dbReference type="ChEBI" id="CHEBI:15378"/>
        <dbReference type="ChEBI" id="CHEBI:29123"/>
        <dbReference type="ChEBI" id="CHEBI:43474"/>
        <dbReference type="ChEBI" id="CHEBI:57783"/>
        <dbReference type="ChEBI" id="CHEBI:57936"/>
        <dbReference type="ChEBI" id="CHEBI:58349"/>
        <dbReference type="EC" id="1.2.1.38"/>
    </reaction>
</comment>
<dbReference type="EC" id="1.2.1.38" evidence="4"/>
<evidence type="ECO:0000256" key="3">
    <source>
        <dbReference type="ARBA" id="ARBA00023002"/>
    </source>
</evidence>
<dbReference type="Gene3D" id="3.40.50.720">
    <property type="entry name" value="NAD(P)-binding Rossmann-like Domain"/>
    <property type="match status" value="1"/>
</dbReference>
<dbReference type="PANTHER" id="PTHR32338:SF11">
    <property type="entry name" value="[LYSW]-L-2-AMINOADIPATE_[LYSW]-L-GLUTAMATE PHOSPHATE REDUCTASE-RELATED"/>
    <property type="match status" value="1"/>
</dbReference>
<evidence type="ECO:0000313" key="7">
    <source>
        <dbReference type="EMBL" id="MDY7230581.1"/>
    </source>
</evidence>
<dbReference type="PROSITE" id="PS01224">
    <property type="entry name" value="ARGC"/>
    <property type="match status" value="1"/>
</dbReference>
<dbReference type="NCBIfam" id="TIGR01850">
    <property type="entry name" value="argC"/>
    <property type="match status" value="1"/>
</dbReference>
<accession>A0ABU5HBE2</accession>
<keyword evidence="8" id="KW-1185">Reference proteome</keyword>
<keyword evidence="3 4" id="KW-0560">Oxidoreductase</keyword>
<dbReference type="InterPro" id="IPR050085">
    <property type="entry name" value="AGPR"/>
</dbReference>
<comment type="pathway">
    <text evidence="4">Amino-acid biosynthesis; L-arginine biosynthesis; N(2)-acetyl-L-ornithine from L-glutamate: step 3/4.</text>
</comment>
<keyword evidence="4" id="KW-0963">Cytoplasm</keyword>
<dbReference type="SUPFAM" id="SSF51735">
    <property type="entry name" value="NAD(P)-binding Rossmann-fold domains"/>
    <property type="match status" value="1"/>
</dbReference>
<dbReference type="EMBL" id="JAXIVS010000011">
    <property type="protein sequence ID" value="MDY7230581.1"/>
    <property type="molecule type" value="Genomic_DNA"/>
</dbReference>
<dbReference type="Proteomes" id="UP001291309">
    <property type="component" value="Unassembled WGS sequence"/>
</dbReference>
<dbReference type="Gene3D" id="3.30.360.10">
    <property type="entry name" value="Dihydrodipicolinate Reductase, domain 2"/>
    <property type="match status" value="1"/>
</dbReference>
<comment type="similarity">
    <text evidence="4">Belongs to the NAGSA dehydrogenase family. Type 1 subfamily.</text>
</comment>
<dbReference type="InterPro" id="IPR000534">
    <property type="entry name" value="Semialdehyde_DH_NAD-bd"/>
</dbReference>
<dbReference type="InterPro" id="IPR058924">
    <property type="entry name" value="AGPR_dimerisation_dom"/>
</dbReference>
<evidence type="ECO:0000313" key="8">
    <source>
        <dbReference type="Proteomes" id="UP001291309"/>
    </source>
</evidence>
<dbReference type="Pfam" id="PF01118">
    <property type="entry name" value="Semialdhyde_dh"/>
    <property type="match status" value="1"/>
</dbReference>
<dbReference type="InterPro" id="IPR023013">
    <property type="entry name" value="AGPR_AS"/>
</dbReference>
<dbReference type="InterPro" id="IPR036291">
    <property type="entry name" value="NAD(P)-bd_dom_sf"/>
</dbReference>
<evidence type="ECO:0000256" key="4">
    <source>
        <dbReference type="HAMAP-Rule" id="MF_00150"/>
    </source>
</evidence>
<dbReference type="GO" id="GO:0003942">
    <property type="term" value="F:N-acetyl-gamma-glutamyl-phosphate reductase activity"/>
    <property type="evidence" value="ECO:0007669"/>
    <property type="project" value="UniProtKB-EC"/>
</dbReference>
<evidence type="ECO:0000256" key="2">
    <source>
        <dbReference type="ARBA" id="ARBA00022857"/>
    </source>
</evidence>
<dbReference type="Pfam" id="PF22698">
    <property type="entry name" value="Semialdhyde_dhC_1"/>
    <property type="match status" value="1"/>
</dbReference>
<proteinExistence type="inferred from homology"/>
<dbReference type="RefSeq" id="WP_321549300.1">
    <property type="nucleotide sequence ID" value="NZ_JAXIVS010000011.1"/>
</dbReference>
<dbReference type="InterPro" id="IPR000706">
    <property type="entry name" value="AGPR_type-1"/>
</dbReference>
<dbReference type="SMART" id="SM00859">
    <property type="entry name" value="Semialdhyde_dh"/>
    <property type="match status" value="1"/>
</dbReference>
<evidence type="ECO:0000256" key="1">
    <source>
        <dbReference type="ARBA" id="ARBA00022605"/>
    </source>
</evidence>
<comment type="caution">
    <text evidence="7">The sequence shown here is derived from an EMBL/GenBank/DDBJ whole genome shotgun (WGS) entry which is preliminary data.</text>
</comment>
<comment type="subcellular location">
    <subcellularLocation>
        <location evidence="4">Cytoplasm</location>
    </subcellularLocation>
</comment>
<feature type="domain" description="Semialdehyde dehydrogenase NAD-binding" evidence="6">
    <location>
        <begin position="5"/>
        <end position="154"/>
    </location>
</feature>
<protein>
    <recommendedName>
        <fullName evidence="4">N-acetyl-gamma-glutamyl-phosphate reductase</fullName>
        <shortName evidence="4">AGPR</shortName>
        <ecNumber evidence="4">1.2.1.38</ecNumber>
    </recommendedName>
    <alternativeName>
        <fullName evidence="4">N-acetyl-glutamate semialdehyde dehydrogenase</fullName>
        <shortName evidence="4">NAGSA dehydrogenase</shortName>
    </alternativeName>
</protein>
<dbReference type="PANTHER" id="PTHR32338">
    <property type="entry name" value="N-ACETYL-GAMMA-GLUTAMYL-PHOSPHATE REDUCTASE, CHLOROPLASTIC-RELATED-RELATED"/>
    <property type="match status" value="1"/>
</dbReference>
<sequence>MTRVHAYILGASGFGGGELLRLLAGHPAVAAIRATSKENADVPFWKVHPHLRGLVEGRFDSEPDWHWLTDSQQPVVFSVLDDQELARQLPALEKRWAELGLSERLVLVDLSPDFRLDHPGRYAATHGRSHPVPDMLERFVYGLPEWRRDKLQGAKRIANPGCFATAVQLALLPVASTPGLGMIAATAVTGSSGSGALPGEVTHHPTRAHDFRAYRALQHPQESEMDVMLVAHKASRHRLTFVPHSAPLVRGIFATVQFEWPENAGGVSVESLSAIYRRYYETSPFVRVVEGTPRLASVVGSNFVDVAVATRGRTVAVMVALDNLVKGMSGQAVQNLNLALGLPEDTALRQAACYPC</sequence>
<dbReference type="SUPFAM" id="SSF55347">
    <property type="entry name" value="Glyceraldehyde-3-phosphate dehydrogenase-like, C-terminal domain"/>
    <property type="match status" value="1"/>
</dbReference>
<dbReference type="CDD" id="cd17895">
    <property type="entry name" value="AGPR_1_N"/>
    <property type="match status" value="1"/>
</dbReference>